<dbReference type="RefSeq" id="XP_040765729.1">
    <property type="nucleotide sequence ID" value="XM_040914875.1"/>
</dbReference>
<proteinExistence type="predicted"/>
<evidence type="ECO:0000313" key="1">
    <source>
        <dbReference type="EMBL" id="KZT07989.1"/>
    </source>
</evidence>
<reference evidence="1 2" key="1">
    <citation type="journal article" date="2016" name="Mol. Biol. Evol.">
        <title>Comparative Genomics of Early-Diverging Mushroom-Forming Fungi Provides Insights into the Origins of Lignocellulose Decay Capabilities.</title>
        <authorList>
            <person name="Nagy L.G."/>
            <person name="Riley R."/>
            <person name="Tritt A."/>
            <person name="Adam C."/>
            <person name="Daum C."/>
            <person name="Floudas D."/>
            <person name="Sun H."/>
            <person name="Yadav J.S."/>
            <person name="Pangilinan J."/>
            <person name="Larsson K.H."/>
            <person name="Matsuura K."/>
            <person name="Barry K."/>
            <person name="Labutti K."/>
            <person name="Kuo R."/>
            <person name="Ohm R.A."/>
            <person name="Bhattacharya S.S."/>
            <person name="Shirouzu T."/>
            <person name="Yoshinaga Y."/>
            <person name="Martin F.M."/>
            <person name="Grigoriev I.V."/>
            <person name="Hibbett D.S."/>
        </authorList>
    </citation>
    <scope>NUCLEOTIDE SEQUENCE [LARGE SCALE GENOMIC DNA]</scope>
    <source>
        <strain evidence="1 2">93-53</strain>
    </source>
</reference>
<evidence type="ECO:0000313" key="2">
    <source>
        <dbReference type="Proteomes" id="UP000076871"/>
    </source>
</evidence>
<name>A0A165EYK9_9APHY</name>
<dbReference type="Proteomes" id="UP000076871">
    <property type="component" value="Unassembled WGS sequence"/>
</dbReference>
<protein>
    <submittedName>
        <fullName evidence="1">Uncharacterized protein</fullName>
    </submittedName>
</protein>
<sequence length="198" mass="21928">MAQSAETVSPIPSIRRTLLHRVEISTSAVHHTLRLTVWACLGIDIVPVLSGFHNLLTALHKCRPLFSRSATTSVGKLAQRSRHELVVGQKFLPGRMSDWRWRLPQRKPYDPFSSNNPAAKPPQHAFFRTNSKSAEGICICPSSGGRCSARCSAVHMRVSVCQRGWPYVPGAPKTRTGNQPMECYTCDPSAAEKSYSSR</sequence>
<gene>
    <name evidence="1" type="ORF">LAESUDRAFT_91292</name>
</gene>
<organism evidence="1 2">
    <name type="scientific">Laetiporus sulphureus 93-53</name>
    <dbReference type="NCBI Taxonomy" id="1314785"/>
    <lineage>
        <taxon>Eukaryota</taxon>
        <taxon>Fungi</taxon>
        <taxon>Dikarya</taxon>
        <taxon>Basidiomycota</taxon>
        <taxon>Agaricomycotina</taxon>
        <taxon>Agaricomycetes</taxon>
        <taxon>Polyporales</taxon>
        <taxon>Laetiporus</taxon>
    </lineage>
</organism>
<dbReference type="InParanoid" id="A0A165EYK9"/>
<accession>A0A165EYK9</accession>
<keyword evidence="2" id="KW-1185">Reference proteome</keyword>
<dbReference type="EMBL" id="KV427617">
    <property type="protein sequence ID" value="KZT07989.1"/>
    <property type="molecule type" value="Genomic_DNA"/>
</dbReference>
<dbReference type="AlphaFoldDB" id="A0A165EYK9"/>
<dbReference type="GeneID" id="63831902"/>